<dbReference type="InterPro" id="IPR036365">
    <property type="entry name" value="PGBD-like_sf"/>
</dbReference>
<evidence type="ECO:0000313" key="5">
    <source>
        <dbReference type="Proteomes" id="UP000198728"/>
    </source>
</evidence>
<dbReference type="Proteomes" id="UP000198728">
    <property type="component" value="Unassembled WGS sequence"/>
</dbReference>
<proteinExistence type="predicted"/>
<evidence type="ECO:0000256" key="1">
    <source>
        <dbReference type="SAM" id="MobiDB-lite"/>
    </source>
</evidence>
<reference evidence="4 5" key="1">
    <citation type="submission" date="2016-10" db="EMBL/GenBank/DDBJ databases">
        <authorList>
            <person name="de Groot N.N."/>
        </authorList>
    </citation>
    <scope>NUCLEOTIDE SEQUENCE [LARGE SCALE GENOMIC DNA]</scope>
    <source>
        <strain evidence="4 5">DSM 19548</strain>
    </source>
</reference>
<dbReference type="InterPro" id="IPR036366">
    <property type="entry name" value="PGBDSf"/>
</dbReference>
<dbReference type="STRING" id="441112.SAMN04488094_101685"/>
<evidence type="ECO:0000259" key="3">
    <source>
        <dbReference type="Pfam" id="PF01471"/>
    </source>
</evidence>
<keyword evidence="2" id="KW-0732">Signal</keyword>
<organism evidence="4 5">
    <name type="scientific">Tropicimonas isoalkanivorans</name>
    <dbReference type="NCBI Taxonomy" id="441112"/>
    <lineage>
        <taxon>Bacteria</taxon>
        <taxon>Pseudomonadati</taxon>
        <taxon>Pseudomonadota</taxon>
        <taxon>Alphaproteobacteria</taxon>
        <taxon>Rhodobacterales</taxon>
        <taxon>Roseobacteraceae</taxon>
        <taxon>Tropicimonas</taxon>
    </lineage>
</organism>
<feature type="region of interest" description="Disordered" evidence="1">
    <location>
        <begin position="114"/>
        <end position="243"/>
    </location>
</feature>
<evidence type="ECO:0000256" key="2">
    <source>
        <dbReference type="SAM" id="SignalP"/>
    </source>
</evidence>
<keyword evidence="5" id="KW-1185">Reference proteome</keyword>
<feature type="domain" description="Peptidoglycan binding-like" evidence="3">
    <location>
        <begin position="557"/>
        <end position="612"/>
    </location>
</feature>
<feature type="compositionally biased region" description="Basic and acidic residues" evidence="1">
    <location>
        <begin position="218"/>
        <end position="227"/>
    </location>
</feature>
<dbReference type="InterPro" id="IPR002477">
    <property type="entry name" value="Peptidoglycan-bd-like"/>
</dbReference>
<name>A0A1I1E7P1_9RHOB</name>
<dbReference type="Pfam" id="PF01471">
    <property type="entry name" value="PG_binding_1"/>
    <property type="match status" value="1"/>
</dbReference>
<gene>
    <name evidence="4" type="ORF">SAMN04488094_101685</name>
</gene>
<protein>
    <submittedName>
        <fullName evidence="4">Putative peptidoglycan binding domain-containing protein</fullName>
    </submittedName>
</protein>
<accession>A0A1I1E7P1</accession>
<feature type="chain" id="PRO_5011583269" evidence="2">
    <location>
        <begin position="29"/>
        <end position="678"/>
    </location>
</feature>
<feature type="compositionally biased region" description="Low complexity" evidence="1">
    <location>
        <begin position="172"/>
        <end position="183"/>
    </location>
</feature>
<sequence>MRRNERWVLQRSALILAILIGSGSGHWAQANAETAEDVFARARELSSTVSAPYDWREAQVLKEIQRLLDRIVYRYPKSDLASRILSRETIDGFDVAAVDHAIARLPYQSLSEQVGATAETKEPVGPEANRVSSEDALPEALPEAPVTDDMAPPQDAPSVDVDQVPIPDEPTDVTAPAAATPLDDGSDPAMAASAEEQAPEDLPAPVRVAADTPLTPRETLEAKRPDSVEPESSATSLRALDLENVPRVPPVEVSVRSAPSSSGLAEIPSVPAQSMGKAAAPAIVAAVVDGPERPTEGAAEDALEGAGTGKTAVTTQPMAREDLTDEPRANLVPPPPPDSAPPDEVIGPEVTSAPPRNPMAAASEPATGRERSRDRPLPRRVAKSAPLETATVPVDEGTEGPEPKPETAATPEADTAVKEAVPSEGSADVSETPTTSGLRQVGRCFVAEEEGAAGVEILIDVQIGPDGRITALPDLIAPSQPNADERTLYAKALSALDACAPYVTETAGVHRMAASPEGLRLVNDRPQPAVAESLPASETLNWLPASRETEDALLLSRTDVMDVQARLSALGFDPMGVDGSLGENSRAALAAWQSSAAIPATGFLNKPQLAALREQSASAFQAWMQNDANRALVEGTTQPEPAKRKASTRRRASLPPGYFWYKGRMCKKVLGNLIYSCK</sequence>
<feature type="region of interest" description="Disordered" evidence="1">
    <location>
        <begin position="290"/>
        <end position="437"/>
    </location>
</feature>
<feature type="signal peptide" evidence="2">
    <location>
        <begin position="1"/>
        <end position="28"/>
    </location>
</feature>
<dbReference type="Gene3D" id="1.10.101.10">
    <property type="entry name" value="PGBD-like superfamily/PGBD"/>
    <property type="match status" value="1"/>
</dbReference>
<dbReference type="RefSeq" id="WP_177208231.1">
    <property type="nucleotide sequence ID" value="NZ_FOLG01000001.1"/>
</dbReference>
<feature type="compositionally biased region" description="Basic and acidic residues" evidence="1">
    <location>
        <begin position="367"/>
        <end position="377"/>
    </location>
</feature>
<feature type="compositionally biased region" description="Basic and acidic residues" evidence="1">
    <location>
        <begin position="319"/>
        <end position="328"/>
    </location>
</feature>
<dbReference type="SUPFAM" id="SSF47090">
    <property type="entry name" value="PGBD-like"/>
    <property type="match status" value="1"/>
</dbReference>
<dbReference type="EMBL" id="FOLG01000001">
    <property type="protein sequence ID" value="SFB83185.1"/>
    <property type="molecule type" value="Genomic_DNA"/>
</dbReference>
<dbReference type="AlphaFoldDB" id="A0A1I1E7P1"/>
<evidence type="ECO:0000313" key="4">
    <source>
        <dbReference type="EMBL" id="SFB83185.1"/>
    </source>
</evidence>